<evidence type="ECO:0000313" key="3">
    <source>
        <dbReference type="Proteomes" id="UP000717328"/>
    </source>
</evidence>
<name>A0A9P7GQ09_9AGAR</name>
<feature type="compositionally biased region" description="Acidic residues" evidence="1">
    <location>
        <begin position="74"/>
        <end position="91"/>
    </location>
</feature>
<protein>
    <submittedName>
        <fullName evidence="2">Uncharacterized protein</fullName>
    </submittedName>
</protein>
<reference evidence="2" key="2">
    <citation type="submission" date="2021-10" db="EMBL/GenBank/DDBJ databases">
        <title>Phylogenomics reveals ancestral predisposition of the termite-cultivated fungus Termitomyces towards a domesticated lifestyle.</title>
        <authorList>
            <person name="Auxier B."/>
            <person name="Grum-Grzhimaylo A."/>
            <person name="Cardenas M.E."/>
            <person name="Lodge J.D."/>
            <person name="Laessoe T."/>
            <person name="Pedersen O."/>
            <person name="Smith M.E."/>
            <person name="Kuyper T.W."/>
            <person name="Franco-Molano E.A."/>
            <person name="Baroni T.J."/>
            <person name="Aanen D.K."/>
        </authorList>
    </citation>
    <scope>NUCLEOTIDE SEQUENCE</scope>
    <source>
        <strain evidence="2">D49</strain>
    </source>
</reference>
<keyword evidence="3" id="KW-1185">Reference proteome</keyword>
<accession>A0A9P7GQ09</accession>
<evidence type="ECO:0000256" key="1">
    <source>
        <dbReference type="SAM" id="MobiDB-lite"/>
    </source>
</evidence>
<dbReference type="OrthoDB" id="2595509at2759"/>
<feature type="region of interest" description="Disordered" evidence="1">
    <location>
        <begin position="193"/>
        <end position="217"/>
    </location>
</feature>
<feature type="compositionally biased region" description="Polar residues" evidence="1">
    <location>
        <begin position="97"/>
        <end position="108"/>
    </location>
</feature>
<comment type="caution">
    <text evidence="2">The sequence shown here is derived from an EMBL/GenBank/DDBJ whole genome shotgun (WGS) entry which is preliminary data.</text>
</comment>
<sequence>MATRRRIGVSLASTEAARRQLMQPVPCWEKVWVRPENNTAGSTLKVYKWIKTEKLQQFSDDEGEVDEPLAPLPDEPEVIEGDDEIEQDEPLPENAVGSVQSSALATTQESDDLTSKPPSPKPQLSISLQNTSQLSVDQPEDMLDASLKPFEETMDIGMDLAEKSTSGDGIGLDISNLGADELALEASHDLPLGESDTLMGGQLMDHSTDPFAPPIDE</sequence>
<dbReference type="Proteomes" id="UP000717328">
    <property type="component" value="Unassembled WGS sequence"/>
</dbReference>
<gene>
    <name evidence="2" type="ORF">H0H81_007478</name>
</gene>
<reference evidence="2" key="1">
    <citation type="submission" date="2021-02" db="EMBL/GenBank/DDBJ databases">
        <authorList>
            <person name="Nieuwenhuis M."/>
            <person name="Van De Peppel L.J.J."/>
        </authorList>
    </citation>
    <scope>NUCLEOTIDE SEQUENCE</scope>
    <source>
        <strain evidence="2">D49</strain>
    </source>
</reference>
<feature type="region of interest" description="Disordered" evidence="1">
    <location>
        <begin position="58"/>
        <end position="147"/>
    </location>
</feature>
<evidence type="ECO:0000313" key="2">
    <source>
        <dbReference type="EMBL" id="KAG5654722.1"/>
    </source>
</evidence>
<dbReference type="AlphaFoldDB" id="A0A9P7GQ09"/>
<dbReference type="EMBL" id="JABCKI010000002">
    <property type="protein sequence ID" value="KAG5654722.1"/>
    <property type="molecule type" value="Genomic_DNA"/>
</dbReference>
<proteinExistence type="predicted"/>
<feature type="compositionally biased region" description="Polar residues" evidence="1">
    <location>
        <begin position="122"/>
        <end position="136"/>
    </location>
</feature>
<organism evidence="2 3">
    <name type="scientific">Sphagnurus paluster</name>
    <dbReference type="NCBI Taxonomy" id="117069"/>
    <lineage>
        <taxon>Eukaryota</taxon>
        <taxon>Fungi</taxon>
        <taxon>Dikarya</taxon>
        <taxon>Basidiomycota</taxon>
        <taxon>Agaricomycotina</taxon>
        <taxon>Agaricomycetes</taxon>
        <taxon>Agaricomycetidae</taxon>
        <taxon>Agaricales</taxon>
        <taxon>Tricholomatineae</taxon>
        <taxon>Lyophyllaceae</taxon>
        <taxon>Sphagnurus</taxon>
    </lineage>
</organism>